<evidence type="ECO:0000313" key="3">
    <source>
        <dbReference type="Proteomes" id="UP000809273"/>
    </source>
</evidence>
<gene>
    <name evidence="2" type="ORF">JW984_15880</name>
</gene>
<keyword evidence="1" id="KW-0472">Membrane</keyword>
<dbReference type="Pfam" id="PF07963">
    <property type="entry name" value="N_methyl"/>
    <property type="match status" value="1"/>
</dbReference>
<dbReference type="EMBL" id="JAFGIX010000086">
    <property type="protein sequence ID" value="MBN1574677.1"/>
    <property type="molecule type" value="Genomic_DNA"/>
</dbReference>
<reference evidence="2" key="2">
    <citation type="submission" date="2021-01" db="EMBL/GenBank/DDBJ databases">
        <authorList>
            <person name="Hahn C.R."/>
            <person name="Youssef N.H."/>
            <person name="Elshahed M."/>
        </authorList>
    </citation>
    <scope>NUCLEOTIDE SEQUENCE</scope>
    <source>
        <strain evidence="2">Zod_Metabat.24</strain>
    </source>
</reference>
<accession>A0A9D8KJK0</accession>
<organism evidence="2 3">
    <name type="scientific">Candidatus Zymogenus saltonus</name>
    <dbReference type="NCBI Taxonomy" id="2844893"/>
    <lineage>
        <taxon>Bacteria</taxon>
        <taxon>Deltaproteobacteria</taxon>
        <taxon>Candidatus Zymogenia</taxon>
        <taxon>Candidatus Zymogeniales</taxon>
        <taxon>Candidatus Zymogenaceae</taxon>
        <taxon>Candidatus Zymogenus</taxon>
    </lineage>
</organism>
<comment type="caution">
    <text evidence="2">The sequence shown here is derived from an EMBL/GenBank/DDBJ whole genome shotgun (WGS) entry which is preliminary data.</text>
</comment>
<feature type="transmembrane region" description="Helical" evidence="1">
    <location>
        <begin position="21"/>
        <end position="48"/>
    </location>
</feature>
<evidence type="ECO:0000313" key="2">
    <source>
        <dbReference type="EMBL" id="MBN1574677.1"/>
    </source>
</evidence>
<evidence type="ECO:0000256" key="1">
    <source>
        <dbReference type="SAM" id="Phobius"/>
    </source>
</evidence>
<keyword evidence="1" id="KW-1133">Transmembrane helix</keyword>
<keyword evidence="1" id="KW-0812">Transmembrane</keyword>
<sequence>MKLQKIAEFFNIFGKPRSRKNGFTLIETMIALAIFSVGIMAVGAMLVYSTRTRVTNKQIEYSVTLAHAKMEELRKVATKEVDIRYSTVLNFSYILSRDPNYGTIGGFALPGVLSGAAGLTAITNDLNAKLASANITADDYQRRMDEALIMYDDGNENHGDENAGDGIWSSLEYVNMNTLEVKTYDRFNAMSNAEKRKWGWIIKRRTMIEPIALLEVAGSGSKRTLSHVTLATDVTDTTAADVAKVTVECTFTDMTKRERNIEFETLIVRSSM</sequence>
<dbReference type="AlphaFoldDB" id="A0A9D8KJK0"/>
<proteinExistence type="predicted"/>
<dbReference type="Proteomes" id="UP000809273">
    <property type="component" value="Unassembled WGS sequence"/>
</dbReference>
<reference evidence="2" key="1">
    <citation type="journal article" date="2021" name="Environ. Microbiol.">
        <title>Genomic characterization of three novel Desulfobacterota classes expand the metabolic and phylogenetic diversity of the phylum.</title>
        <authorList>
            <person name="Murphy C.L."/>
            <person name="Biggerstaff J."/>
            <person name="Eichhorn A."/>
            <person name="Ewing E."/>
            <person name="Shahan R."/>
            <person name="Soriano D."/>
            <person name="Stewart S."/>
            <person name="VanMol K."/>
            <person name="Walker R."/>
            <person name="Walters P."/>
            <person name="Elshahed M.S."/>
            <person name="Youssef N.H."/>
        </authorList>
    </citation>
    <scope>NUCLEOTIDE SEQUENCE</scope>
    <source>
        <strain evidence="2">Zod_Metabat.24</strain>
    </source>
</reference>
<protein>
    <submittedName>
        <fullName evidence="2">Type II secretion system protein</fullName>
    </submittedName>
</protein>
<dbReference type="InterPro" id="IPR012902">
    <property type="entry name" value="N_methyl_site"/>
</dbReference>
<name>A0A9D8KJK0_9DELT</name>
<dbReference type="NCBIfam" id="TIGR02532">
    <property type="entry name" value="IV_pilin_GFxxxE"/>
    <property type="match status" value="1"/>
</dbReference>